<dbReference type="EMBL" id="KZ819736">
    <property type="protein sequence ID" value="PWN53211.1"/>
    <property type="molecule type" value="Genomic_DNA"/>
</dbReference>
<evidence type="ECO:0000313" key="1">
    <source>
        <dbReference type="EMBL" id="PWN53211.1"/>
    </source>
</evidence>
<reference evidence="1 2" key="1">
    <citation type="journal article" date="2018" name="Mol. Biol. Evol.">
        <title>Broad Genomic Sampling Reveals a Smut Pathogenic Ancestry of the Fungal Clade Ustilaginomycotina.</title>
        <authorList>
            <person name="Kijpornyongpan T."/>
            <person name="Mondo S.J."/>
            <person name="Barry K."/>
            <person name="Sandor L."/>
            <person name="Lee J."/>
            <person name="Lipzen A."/>
            <person name="Pangilinan J."/>
            <person name="LaButti K."/>
            <person name="Hainaut M."/>
            <person name="Henrissat B."/>
            <person name="Grigoriev I.V."/>
            <person name="Spatafora J.W."/>
            <person name="Aime M.C."/>
        </authorList>
    </citation>
    <scope>NUCLEOTIDE SEQUENCE [LARGE SCALE GENOMIC DNA]</scope>
    <source>
        <strain evidence="1 2">SA 807</strain>
    </source>
</reference>
<gene>
    <name evidence="1" type="ORF">IE53DRAFT_384320</name>
</gene>
<organism evidence="1 2">
    <name type="scientific">Violaceomyces palustris</name>
    <dbReference type="NCBI Taxonomy" id="1673888"/>
    <lineage>
        <taxon>Eukaryota</taxon>
        <taxon>Fungi</taxon>
        <taxon>Dikarya</taxon>
        <taxon>Basidiomycota</taxon>
        <taxon>Ustilaginomycotina</taxon>
        <taxon>Ustilaginomycetes</taxon>
        <taxon>Violaceomycetales</taxon>
        <taxon>Violaceomycetaceae</taxon>
        <taxon>Violaceomyces</taxon>
    </lineage>
</organism>
<keyword evidence="2" id="KW-1185">Reference proteome</keyword>
<dbReference type="Proteomes" id="UP000245626">
    <property type="component" value="Unassembled WGS sequence"/>
</dbReference>
<sequence>MGEEQASKPTVTTQPLPQPSPSLTAPRPSSSPDQEGLIQSLVLKLTTKEGWIGDYDFKELCMPRFFPWSKPSTAANPTSNREAPFYGLHDKLPLVVAALCGLQHALAMIAGLITPPIILSSSLSLPPETQAYMISASLITSGLLSAIQITKIPLPFGYQLGTGLLSVVGTSFSTLTTATAIFNNLYADGTCPMITNPDGSMSRGPCPDAYGYLLGTAAVCALLEMALSFVPVRTLKRAFPPQITGVVVFIIGLSLIGESGFVNWAGGSGACHYRTAEGPNVLCPGPNPLYWGDARYLGLGLLSFLTIVVVEIFGSPAMRNASIVIGLLFPMVVAGPLGYVGGSNIKSAPAITFLWTTTFRLRVYGPAVLPLLAVYIALMMEAIGDITATSEVSRLEVDGEKFDRRIQGGVLADGLNGLLSALFTITPMSVFAQNNGVISITRCANRQAGYFCCFWLVLFGVIGKIAGCVLSIPNSILGGVTTFLFASVATSGLSILSKVKYTRRTRFVLAASMSLGMGNLLVPSWSSFLFTYSGDNKGLTGFLQSIQIVISTPFLISAIAGIVANLILPRDAEDRNQTPSIDDEEAAASTVDEKRDFSLGEASNHHLQRQQQAP</sequence>
<accession>A0ACD0P587</accession>
<evidence type="ECO:0000313" key="2">
    <source>
        <dbReference type="Proteomes" id="UP000245626"/>
    </source>
</evidence>
<protein>
    <submittedName>
        <fullName evidence="1">Xanthine/uracil permease</fullName>
    </submittedName>
</protein>
<name>A0ACD0P587_9BASI</name>
<proteinExistence type="predicted"/>